<evidence type="ECO:0000313" key="3">
    <source>
        <dbReference type="Proteomes" id="UP000324800"/>
    </source>
</evidence>
<accession>A0A5J4WBB3</accession>
<evidence type="ECO:0000256" key="1">
    <source>
        <dbReference type="SAM" id="MobiDB-lite"/>
    </source>
</evidence>
<comment type="caution">
    <text evidence="2">The sequence shown here is derived from an EMBL/GenBank/DDBJ whole genome shotgun (WGS) entry which is preliminary data.</text>
</comment>
<feature type="compositionally biased region" description="Polar residues" evidence="1">
    <location>
        <begin position="1"/>
        <end position="10"/>
    </location>
</feature>
<proteinExistence type="predicted"/>
<reference evidence="2 3" key="1">
    <citation type="submission" date="2019-03" db="EMBL/GenBank/DDBJ databases">
        <title>Single cell metagenomics reveals metabolic interactions within the superorganism composed of flagellate Streblomastix strix and complex community of Bacteroidetes bacteria on its surface.</title>
        <authorList>
            <person name="Treitli S.C."/>
            <person name="Kolisko M."/>
            <person name="Husnik F."/>
            <person name="Keeling P."/>
            <person name="Hampl V."/>
        </authorList>
    </citation>
    <scope>NUCLEOTIDE SEQUENCE [LARGE SCALE GENOMIC DNA]</scope>
    <source>
        <strain evidence="2">ST1C</strain>
    </source>
</reference>
<dbReference type="EMBL" id="SNRW01002613">
    <property type="protein sequence ID" value="KAA6392238.1"/>
    <property type="molecule type" value="Genomic_DNA"/>
</dbReference>
<protein>
    <submittedName>
        <fullName evidence="2">Uncharacterized protein</fullName>
    </submittedName>
</protein>
<gene>
    <name evidence="2" type="ORF">EZS28_012238</name>
</gene>
<feature type="compositionally biased region" description="Basic and acidic residues" evidence="1">
    <location>
        <begin position="11"/>
        <end position="21"/>
    </location>
</feature>
<evidence type="ECO:0000313" key="2">
    <source>
        <dbReference type="EMBL" id="KAA6392238.1"/>
    </source>
</evidence>
<feature type="compositionally biased region" description="Low complexity" evidence="1">
    <location>
        <begin position="91"/>
        <end position="100"/>
    </location>
</feature>
<feature type="compositionally biased region" description="Basic and acidic residues" evidence="1">
    <location>
        <begin position="34"/>
        <end position="45"/>
    </location>
</feature>
<feature type="compositionally biased region" description="Polar residues" evidence="1">
    <location>
        <begin position="23"/>
        <end position="32"/>
    </location>
</feature>
<sequence length="207" mass="22084">MSAEAGTTDTPADKGKAKDGSAEPQTPQQGGTLDSRKGRSRDAKSRSNLSGTRGSSSSQGRPGSQGRSGSKGRSNSRGRSGSKDRTLSATSGSRSSSSGRMDPNSRQRLGDTFEASEEFHEGVLERFYKSPGIGYEVHETSLKVLPKSPRATIGNEDRTKHFVINTPSPGVAAYKLPTTVGIIPTHKVGGTFSHYTRDTLEWAFHKV</sequence>
<dbReference type="Proteomes" id="UP000324800">
    <property type="component" value="Unassembled WGS sequence"/>
</dbReference>
<feature type="region of interest" description="Disordered" evidence="1">
    <location>
        <begin position="1"/>
        <end position="108"/>
    </location>
</feature>
<organism evidence="2 3">
    <name type="scientific">Streblomastix strix</name>
    <dbReference type="NCBI Taxonomy" id="222440"/>
    <lineage>
        <taxon>Eukaryota</taxon>
        <taxon>Metamonada</taxon>
        <taxon>Preaxostyla</taxon>
        <taxon>Oxymonadida</taxon>
        <taxon>Streblomastigidae</taxon>
        <taxon>Streblomastix</taxon>
    </lineage>
</organism>
<dbReference type="AlphaFoldDB" id="A0A5J4WBB3"/>
<feature type="compositionally biased region" description="Low complexity" evidence="1">
    <location>
        <begin position="46"/>
        <end position="79"/>
    </location>
</feature>
<name>A0A5J4WBB3_9EUKA</name>